<organism evidence="1">
    <name type="scientific">freshwater metagenome</name>
    <dbReference type="NCBI Taxonomy" id="449393"/>
    <lineage>
        <taxon>unclassified sequences</taxon>
        <taxon>metagenomes</taxon>
        <taxon>ecological metagenomes</taxon>
    </lineage>
</organism>
<name>A0A6J6XUQ1_9ZZZZ</name>
<sequence>MPLCTMRSITSAIVGAVAATAILTGSLAIAAIPNSSSQLITGCYDKKFGVLRVIDKQAGKACNVRTETELSWNQTGPKGDIGLPGAPGLTGVKGDQGTPGVNGLPGVKGDAGTNGVDGAPGAQGPAGKDAVGGAPVMYDATGAVVGTPVYPTNDTFWTGQYLVRYNLRTGKLPTASPLYLNAECTGQQYIFLNARTDFTQVLNGTLNDILRDDVAAEPYGLPTIRGVNPADPTQGFKTFGLDAAWVYWSGNQTLEGLQSAVAALNFPIGPLPFQFDSTGSCVQAVAPFNEIVSVIRRVEPVDIAGLHDFTGPIAPALVAMPG</sequence>
<accession>A0A6J6XUQ1</accession>
<evidence type="ECO:0000313" key="1">
    <source>
        <dbReference type="EMBL" id="CAB4798936.1"/>
    </source>
</evidence>
<gene>
    <name evidence="1" type="ORF">UFOPK2992_00907</name>
</gene>
<dbReference type="PANTHER" id="PTHR37456">
    <property type="entry name" value="SI:CH211-266K2.1"/>
    <property type="match status" value="1"/>
</dbReference>
<protein>
    <submittedName>
        <fullName evidence="1">Unannotated protein</fullName>
    </submittedName>
</protein>
<reference evidence="1" key="1">
    <citation type="submission" date="2020-05" db="EMBL/GenBank/DDBJ databases">
        <authorList>
            <person name="Chiriac C."/>
            <person name="Salcher M."/>
            <person name="Ghai R."/>
            <person name="Kavagutti S V."/>
        </authorList>
    </citation>
    <scope>NUCLEOTIDE SEQUENCE</scope>
</reference>
<dbReference type="InterPro" id="IPR008160">
    <property type="entry name" value="Collagen"/>
</dbReference>
<dbReference type="PANTHER" id="PTHR37456:SF6">
    <property type="entry name" value="COLLAGEN ALPHA-1(XXIII) CHAIN-LIKE ISOFORM X2"/>
    <property type="match status" value="1"/>
</dbReference>
<dbReference type="AlphaFoldDB" id="A0A6J6XUQ1"/>
<dbReference type="Pfam" id="PF01391">
    <property type="entry name" value="Collagen"/>
    <property type="match status" value="1"/>
</dbReference>
<dbReference type="InterPro" id="IPR050938">
    <property type="entry name" value="Collagen_Structural_Proteins"/>
</dbReference>
<dbReference type="EMBL" id="CAFAAI010000143">
    <property type="protein sequence ID" value="CAB4798936.1"/>
    <property type="molecule type" value="Genomic_DNA"/>
</dbReference>
<proteinExistence type="predicted"/>